<dbReference type="InterPro" id="IPR014030">
    <property type="entry name" value="Ketoacyl_synth_N"/>
</dbReference>
<dbReference type="GO" id="GO:0006633">
    <property type="term" value="P:fatty acid biosynthetic process"/>
    <property type="evidence" value="ECO:0007669"/>
    <property type="project" value="TreeGrafter"/>
</dbReference>
<proteinExistence type="predicted"/>
<dbReference type="SUPFAM" id="SSF53901">
    <property type="entry name" value="Thiolase-like"/>
    <property type="match status" value="1"/>
</dbReference>
<keyword evidence="1" id="KW-0808">Transferase</keyword>
<dbReference type="EMBL" id="AAEW02000007">
    <property type="protein sequence ID" value="EAT15874.1"/>
    <property type="molecule type" value="Genomic_DNA"/>
</dbReference>
<protein>
    <submittedName>
        <fullName evidence="3">Beta-ketoacyl synthase</fullName>
    </submittedName>
</protein>
<reference evidence="3" key="2">
    <citation type="submission" date="2006-05" db="EMBL/GenBank/DDBJ databases">
        <title>Sequencing of the draft genome and assembly of Desulfuromonas acetoxidans DSM 684.</title>
        <authorList>
            <consortium name="US DOE Joint Genome Institute (JGI-PGF)"/>
            <person name="Copeland A."/>
            <person name="Lucas S."/>
            <person name="Lapidus A."/>
            <person name="Barry K."/>
            <person name="Detter J.C."/>
            <person name="Glavina del Rio T."/>
            <person name="Hammon N."/>
            <person name="Israni S."/>
            <person name="Dalin E."/>
            <person name="Tice H."/>
            <person name="Bruce D."/>
            <person name="Pitluck S."/>
            <person name="Richardson P."/>
        </authorList>
    </citation>
    <scope>NUCLEOTIDE SEQUENCE [LARGE SCALE GENOMIC DNA]</scope>
    <source>
        <strain evidence="3">DSM 684</strain>
    </source>
</reference>
<dbReference type="PANTHER" id="PTHR11712:SF336">
    <property type="entry name" value="3-OXOACYL-[ACYL-CARRIER-PROTEIN] SYNTHASE, MITOCHONDRIAL"/>
    <property type="match status" value="1"/>
</dbReference>
<dbReference type="InterPro" id="IPR000794">
    <property type="entry name" value="Beta-ketoacyl_synthase"/>
</dbReference>
<feature type="domain" description="Beta-ketoacyl synthase-like N-terminal" evidence="2">
    <location>
        <begin position="7"/>
        <end position="239"/>
    </location>
</feature>
<evidence type="ECO:0000256" key="1">
    <source>
        <dbReference type="ARBA" id="ARBA00022679"/>
    </source>
</evidence>
<dbReference type="RefSeq" id="WP_005999609.1">
    <property type="nucleotide sequence ID" value="NZ_AAEW02000007.1"/>
</dbReference>
<evidence type="ECO:0000313" key="4">
    <source>
        <dbReference type="Proteomes" id="UP000005695"/>
    </source>
</evidence>
<sequence>MNLLSQAVAIQGVGCVGGFGQGGDAFIRALQQETDRPQMLDQCHGDGQAYYPAFLAKTDGLDEFVAKRSLRRLDHYSRLALLGGCMALSDAGIDAEKREKVGVIVASGYGAAATTFGFLDSVLEDGDHCASPTAFSNSVHNVAGAYLSMQLGIHGPNLTLSQFDMSVTAALHNAVCWLQQGRVDTVLVGGVDEHCAVLNYCYGRYFADEPVPERIEPFAFDKQTAIPGEGAAFLVLSRDPKRARYGYIDALCGGHIESGGDALIQRSPVLLGADGQRNSASWYRQSIGTPKTSCSHVYGSLPCGQAFDLVAAALMVRDQQCHALCSREEECAPIRQVTSVKCSADGQFGAIRVTRGIGKGR</sequence>
<dbReference type="GO" id="GO:0004315">
    <property type="term" value="F:3-oxoacyl-[acyl-carrier-protein] synthase activity"/>
    <property type="evidence" value="ECO:0007669"/>
    <property type="project" value="TreeGrafter"/>
</dbReference>
<dbReference type="Pfam" id="PF00109">
    <property type="entry name" value="ketoacyl-synt"/>
    <property type="match status" value="1"/>
</dbReference>
<keyword evidence="4" id="KW-1185">Reference proteome</keyword>
<dbReference type="PANTHER" id="PTHR11712">
    <property type="entry name" value="POLYKETIDE SYNTHASE-RELATED"/>
    <property type="match status" value="1"/>
</dbReference>
<comment type="caution">
    <text evidence="3">The sequence shown here is derived from an EMBL/GenBank/DDBJ whole genome shotgun (WGS) entry which is preliminary data.</text>
</comment>
<name>Q1K0R7_DESA6</name>
<evidence type="ECO:0000259" key="2">
    <source>
        <dbReference type="Pfam" id="PF00109"/>
    </source>
</evidence>
<organism evidence="3 4">
    <name type="scientific">Desulfuromonas acetoxidans (strain DSM 684 / 11070)</name>
    <dbReference type="NCBI Taxonomy" id="281689"/>
    <lineage>
        <taxon>Bacteria</taxon>
        <taxon>Pseudomonadati</taxon>
        <taxon>Thermodesulfobacteriota</taxon>
        <taxon>Desulfuromonadia</taxon>
        <taxon>Desulfuromonadales</taxon>
        <taxon>Desulfuromonadaceae</taxon>
        <taxon>Desulfuromonas</taxon>
    </lineage>
</organism>
<dbReference type="OrthoDB" id="5455053at2"/>
<evidence type="ECO:0000313" key="3">
    <source>
        <dbReference type="EMBL" id="EAT15874.1"/>
    </source>
</evidence>
<dbReference type="Proteomes" id="UP000005695">
    <property type="component" value="Unassembled WGS sequence"/>
</dbReference>
<dbReference type="InterPro" id="IPR016039">
    <property type="entry name" value="Thiolase-like"/>
</dbReference>
<reference evidence="3" key="1">
    <citation type="submission" date="2006-05" db="EMBL/GenBank/DDBJ databases">
        <title>Annotation of the draft genome assembly of Desulfuromonas acetoxidans DSM 684.</title>
        <authorList>
            <consortium name="US DOE Joint Genome Institute (JGI-ORNL)"/>
            <person name="Larimer F."/>
            <person name="Land M."/>
            <person name="Hauser L."/>
        </authorList>
    </citation>
    <scope>NUCLEOTIDE SEQUENCE [LARGE SCALE GENOMIC DNA]</scope>
    <source>
        <strain evidence="3">DSM 684</strain>
    </source>
</reference>
<dbReference type="AlphaFoldDB" id="Q1K0R7"/>
<gene>
    <name evidence="3" type="ORF">Dace_2173</name>
</gene>
<accession>Q1K0R7</accession>
<dbReference type="Gene3D" id="3.40.47.10">
    <property type="match status" value="1"/>
</dbReference>
<dbReference type="GO" id="GO:0005829">
    <property type="term" value="C:cytosol"/>
    <property type="evidence" value="ECO:0007669"/>
    <property type="project" value="TreeGrafter"/>
</dbReference>